<sequence>MRVTFTSRQLAYATTSFLIGIWAFIKVNQISGPAFEPILAACGNSEYTTPQDFAEQTGYHVYESKVGLGAFNILVCLITQFLLELRETYPAGLLTWGGVVVVALPLNVVITLAAGRSGSKGPIRYPTIFGLLFQLLGVSVAFPLLWNPSYIFSNAQLGVPVTSFRVFVASVNAIPAIILTWIVFTASTDSYLWTLCAGILGGPILALSGLVLFFDKSSTMEPTKENVERSSKLIGTVYYILTPVGAFFWWCLMNVTYQMYGLSLSSVWNDLWVNAGPSVAFMTIDTGVLYLGVILYIAYHNEIKALKALALTPVVGPGASCCFVMKELESEAAASLLAKGKKRA</sequence>
<keyword evidence="3" id="KW-1185">Reference proteome</keyword>
<keyword evidence="1" id="KW-1133">Transmembrane helix</keyword>
<dbReference type="HOGENOM" id="CLU_835198_0_0_1"/>
<accession>B8BRW8</accession>
<dbReference type="STRING" id="35128.B8BRW8"/>
<reference evidence="2 3" key="2">
    <citation type="journal article" date="2008" name="Nature">
        <title>The Phaeodactylum genome reveals the evolutionary history of diatom genomes.</title>
        <authorList>
            <person name="Bowler C."/>
            <person name="Allen A.E."/>
            <person name="Badger J.H."/>
            <person name="Grimwood J."/>
            <person name="Jabbari K."/>
            <person name="Kuo A."/>
            <person name="Maheswari U."/>
            <person name="Martens C."/>
            <person name="Maumus F."/>
            <person name="Otillar R.P."/>
            <person name="Rayko E."/>
            <person name="Salamov A."/>
            <person name="Vandepoele K."/>
            <person name="Beszteri B."/>
            <person name="Gruber A."/>
            <person name="Heijde M."/>
            <person name="Katinka M."/>
            <person name="Mock T."/>
            <person name="Valentin K."/>
            <person name="Verret F."/>
            <person name="Berges J.A."/>
            <person name="Brownlee C."/>
            <person name="Cadoret J.P."/>
            <person name="Chiovitti A."/>
            <person name="Choi C.J."/>
            <person name="Coesel S."/>
            <person name="De Martino A."/>
            <person name="Detter J.C."/>
            <person name="Durkin C."/>
            <person name="Falciatore A."/>
            <person name="Fournet J."/>
            <person name="Haruta M."/>
            <person name="Huysman M.J."/>
            <person name="Jenkins B.D."/>
            <person name="Jiroutova K."/>
            <person name="Jorgensen R.E."/>
            <person name="Joubert Y."/>
            <person name="Kaplan A."/>
            <person name="Kroger N."/>
            <person name="Kroth P.G."/>
            <person name="La Roche J."/>
            <person name="Lindquist E."/>
            <person name="Lommer M."/>
            <person name="Martin-Jezequel V."/>
            <person name="Lopez P.J."/>
            <person name="Lucas S."/>
            <person name="Mangogna M."/>
            <person name="McGinnis K."/>
            <person name="Medlin L.K."/>
            <person name="Montsant A."/>
            <person name="Oudot-Le Secq M.P."/>
            <person name="Napoli C."/>
            <person name="Obornik M."/>
            <person name="Parker M.S."/>
            <person name="Petit J.L."/>
            <person name="Porcel B.M."/>
            <person name="Poulsen N."/>
            <person name="Robison M."/>
            <person name="Rychlewski L."/>
            <person name="Rynearson T.A."/>
            <person name="Schmutz J."/>
            <person name="Shapiro H."/>
            <person name="Siaut M."/>
            <person name="Stanley M."/>
            <person name="Sussman M.R."/>
            <person name="Taylor A.R."/>
            <person name="Vardi A."/>
            <person name="von Dassow P."/>
            <person name="Vyverman W."/>
            <person name="Willis A."/>
            <person name="Wyrwicz L.S."/>
            <person name="Rokhsar D.S."/>
            <person name="Weissenbach J."/>
            <person name="Armbrust E.V."/>
            <person name="Green B.R."/>
            <person name="Van de Peer Y."/>
            <person name="Grigoriev I.V."/>
        </authorList>
    </citation>
    <scope>NUCLEOTIDE SEQUENCE [LARGE SCALE GENOMIC DNA]</scope>
    <source>
        <strain evidence="2 3">CCMP1335</strain>
    </source>
</reference>
<reference evidence="2 3" key="1">
    <citation type="journal article" date="2004" name="Science">
        <title>The genome of the diatom Thalassiosira pseudonana: ecology, evolution, and metabolism.</title>
        <authorList>
            <person name="Armbrust E.V."/>
            <person name="Berges J.A."/>
            <person name="Bowler C."/>
            <person name="Green B.R."/>
            <person name="Martinez D."/>
            <person name="Putnam N.H."/>
            <person name="Zhou S."/>
            <person name="Allen A.E."/>
            <person name="Apt K.E."/>
            <person name="Bechner M."/>
            <person name="Brzezinski M.A."/>
            <person name="Chaal B.K."/>
            <person name="Chiovitti A."/>
            <person name="Davis A.K."/>
            <person name="Demarest M.S."/>
            <person name="Detter J.C."/>
            <person name="Glavina T."/>
            <person name="Goodstein D."/>
            <person name="Hadi M.Z."/>
            <person name="Hellsten U."/>
            <person name="Hildebrand M."/>
            <person name="Jenkins B.D."/>
            <person name="Jurka J."/>
            <person name="Kapitonov V.V."/>
            <person name="Kroger N."/>
            <person name="Lau W.W."/>
            <person name="Lane T.W."/>
            <person name="Larimer F.W."/>
            <person name="Lippmeier J.C."/>
            <person name="Lucas S."/>
            <person name="Medina M."/>
            <person name="Montsant A."/>
            <person name="Obornik M."/>
            <person name="Parker M.S."/>
            <person name="Palenik B."/>
            <person name="Pazour G.J."/>
            <person name="Richardson P.M."/>
            <person name="Rynearson T.A."/>
            <person name="Saito M.A."/>
            <person name="Schwartz D.C."/>
            <person name="Thamatrakoln K."/>
            <person name="Valentin K."/>
            <person name="Vardi A."/>
            <person name="Wilkerson F.P."/>
            <person name="Rokhsar D.S."/>
        </authorList>
    </citation>
    <scope>NUCLEOTIDE SEQUENCE [LARGE SCALE GENOMIC DNA]</scope>
    <source>
        <strain evidence="2 3">CCMP1335</strain>
    </source>
</reference>
<evidence type="ECO:0000313" key="2">
    <source>
        <dbReference type="EMBL" id="EED96614.1"/>
    </source>
</evidence>
<feature type="transmembrane region" description="Helical" evidence="1">
    <location>
        <begin position="66"/>
        <end position="83"/>
    </location>
</feature>
<organism evidence="2 3">
    <name type="scientific">Thalassiosira pseudonana</name>
    <name type="common">Marine diatom</name>
    <name type="synonym">Cyclotella nana</name>
    <dbReference type="NCBI Taxonomy" id="35128"/>
    <lineage>
        <taxon>Eukaryota</taxon>
        <taxon>Sar</taxon>
        <taxon>Stramenopiles</taxon>
        <taxon>Ochrophyta</taxon>
        <taxon>Bacillariophyta</taxon>
        <taxon>Coscinodiscophyceae</taxon>
        <taxon>Thalassiosirophycidae</taxon>
        <taxon>Thalassiosirales</taxon>
        <taxon>Thalassiosiraceae</taxon>
        <taxon>Thalassiosira</taxon>
    </lineage>
</organism>
<feature type="transmembrane region" description="Helical" evidence="1">
    <location>
        <begin position="166"/>
        <end position="184"/>
    </location>
</feature>
<dbReference type="Proteomes" id="UP000001449">
    <property type="component" value="Chromosome 1"/>
</dbReference>
<keyword evidence="1" id="KW-0472">Membrane</keyword>
<feature type="transmembrane region" description="Helical" evidence="1">
    <location>
        <begin position="190"/>
        <end position="214"/>
    </location>
</feature>
<keyword evidence="1" id="KW-0812">Transmembrane</keyword>
<dbReference type="RefSeq" id="XP_002286973.1">
    <property type="nucleotide sequence ID" value="XM_002286937.1"/>
</dbReference>
<dbReference type="eggNOG" id="ENOG502SRY7">
    <property type="taxonomic scope" value="Eukaryota"/>
</dbReference>
<feature type="transmembrane region" description="Helical" evidence="1">
    <location>
        <begin position="95"/>
        <end position="115"/>
    </location>
</feature>
<evidence type="ECO:0000256" key="1">
    <source>
        <dbReference type="SAM" id="Phobius"/>
    </source>
</evidence>
<protein>
    <submittedName>
        <fullName evidence="2">Uncharacterized protein</fullName>
    </submittedName>
</protein>
<dbReference type="AlphaFoldDB" id="B8BRW8"/>
<feature type="transmembrane region" description="Helical" evidence="1">
    <location>
        <begin position="279"/>
        <end position="299"/>
    </location>
</feature>
<feature type="transmembrane region" description="Helical" evidence="1">
    <location>
        <begin position="127"/>
        <end position="146"/>
    </location>
</feature>
<dbReference type="InParanoid" id="B8BRW8"/>
<gene>
    <name evidence="2" type="ORF">THAPSDRAFT_1773</name>
</gene>
<evidence type="ECO:0000313" key="3">
    <source>
        <dbReference type="Proteomes" id="UP000001449"/>
    </source>
</evidence>
<feature type="transmembrane region" description="Helical" evidence="1">
    <location>
        <begin position="9"/>
        <end position="25"/>
    </location>
</feature>
<dbReference type="EMBL" id="CM000638">
    <property type="protein sequence ID" value="EED96614.1"/>
    <property type="molecule type" value="Genomic_DNA"/>
</dbReference>
<name>B8BRW8_THAPS</name>
<dbReference type="PaxDb" id="35128-Thaps1773"/>
<dbReference type="KEGG" id="tps:THAPSDRAFT_1773"/>
<feature type="transmembrane region" description="Helical" evidence="1">
    <location>
        <begin position="235"/>
        <end position="259"/>
    </location>
</feature>
<proteinExistence type="predicted"/>
<dbReference type="GeneID" id="7449052"/>